<dbReference type="RefSeq" id="WP_075020369.1">
    <property type="nucleotide sequence ID" value="NZ_FOVH01000002.1"/>
</dbReference>
<feature type="transmembrane region" description="Helical" evidence="1">
    <location>
        <begin position="109"/>
        <end position="132"/>
    </location>
</feature>
<evidence type="ECO:0000313" key="2">
    <source>
        <dbReference type="EMBL" id="SFN56190.1"/>
    </source>
</evidence>
<dbReference type="eggNOG" id="ENOG5032RUB">
    <property type="taxonomic scope" value="Bacteria"/>
</dbReference>
<dbReference type="OrthoDB" id="4559359at2"/>
<evidence type="ECO:0000313" key="3">
    <source>
        <dbReference type="Proteomes" id="UP000183413"/>
    </source>
</evidence>
<protein>
    <recommendedName>
        <fullName evidence="4">DUF2178 domain-containing protein</fullName>
    </recommendedName>
</protein>
<gene>
    <name evidence="2" type="ORF">SAMN04489713_102413</name>
</gene>
<proteinExistence type="predicted"/>
<accession>A0A1I5A1F2</accession>
<dbReference type="InParanoid" id="A0A1I5A1F2"/>
<reference evidence="2 3" key="1">
    <citation type="submission" date="2016-10" db="EMBL/GenBank/DDBJ databases">
        <authorList>
            <person name="de Groot N.N."/>
        </authorList>
    </citation>
    <scope>NUCLEOTIDE SEQUENCE [LARGE SCALE GENOMIC DNA]</scope>
    <source>
        <strain evidence="2 3">DSM 43067</strain>
    </source>
</reference>
<organism evidence="2 3">
    <name type="scientific">Actinomadura madurae</name>
    <dbReference type="NCBI Taxonomy" id="1993"/>
    <lineage>
        <taxon>Bacteria</taxon>
        <taxon>Bacillati</taxon>
        <taxon>Actinomycetota</taxon>
        <taxon>Actinomycetes</taxon>
        <taxon>Streptosporangiales</taxon>
        <taxon>Thermomonosporaceae</taxon>
        <taxon>Actinomadura</taxon>
    </lineage>
</organism>
<keyword evidence="1" id="KW-0472">Membrane</keyword>
<feature type="transmembrane region" description="Helical" evidence="1">
    <location>
        <begin position="40"/>
        <end position="64"/>
    </location>
</feature>
<sequence>MALEEKRAWIMLTVSVCAYAAYLIAVLGRTGFGSLADEPYAATLLWSVGAAVAVSIALNIAVAIPAADRAKDQRDREINRVGEHIGQSFLVIGALAALVLALAEADHFWIANVIYLAFALSAVLGSVAKIFAYRRGFQSW</sequence>
<name>A0A1I5A1F2_9ACTN</name>
<keyword evidence="1" id="KW-0812">Transmembrane</keyword>
<dbReference type="Proteomes" id="UP000183413">
    <property type="component" value="Unassembled WGS sequence"/>
</dbReference>
<keyword evidence="1" id="KW-1133">Transmembrane helix</keyword>
<dbReference type="AlphaFoldDB" id="A0A1I5A1F2"/>
<evidence type="ECO:0000256" key="1">
    <source>
        <dbReference type="SAM" id="Phobius"/>
    </source>
</evidence>
<feature type="transmembrane region" description="Helical" evidence="1">
    <location>
        <begin position="85"/>
        <end position="103"/>
    </location>
</feature>
<evidence type="ECO:0008006" key="4">
    <source>
        <dbReference type="Google" id="ProtNLM"/>
    </source>
</evidence>
<keyword evidence="3" id="KW-1185">Reference proteome</keyword>
<dbReference type="EMBL" id="FOVH01000002">
    <property type="protein sequence ID" value="SFN56190.1"/>
    <property type="molecule type" value="Genomic_DNA"/>
</dbReference>
<feature type="transmembrane region" description="Helical" evidence="1">
    <location>
        <begin position="9"/>
        <end position="28"/>
    </location>
</feature>
<dbReference type="STRING" id="1993.SAMN04489713_102413"/>